<dbReference type="InterPro" id="IPR000387">
    <property type="entry name" value="Tyr_Pase_dom"/>
</dbReference>
<keyword evidence="3" id="KW-0378">Hydrolase</keyword>
<dbReference type="GO" id="GO:0004725">
    <property type="term" value="F:protein tyrosine phosphatase activity"/>
    <property type="evidence" value="ECO:0007669"/>
    <property type="project" value="UniProtKB-EC"/>
</dbReference>
<comment type="caution">
    <text evidence="7">The sequence shown here is derived from an EMBL/GenBank/DDBJ whole genome shotgun (WGS) entry which is preliminary data.</text>
</comment>
<dbReference type="Pfam" id="PF00102">
    <property type="entry name" value="Y_phosphatase"/>
    <property type="match status" value="2"/>
</dbReference>
<gene>
    <name evidence="7" type="ORF">AM593_00520</name>
</gene>
<keyword evidence="8" id="KW-1185">Reference proteome</keyword>
<dbReference type="Proteomes" id="UP000266721">
    <property type="component" value="Unassembled WGS sequence"/>
</dbReference>
<dbReference type="SMART" id="SM00194">
    <property type="entry name" value="PTPc"/>
    <property type="match status" value="1"/>
</dbReference>
<keyword evidence="7" id="KW-0675">Receptor</keyword>
<name>A0A3L5TTG1_MYTGA</name>
<dbReference type="InterPro" id="IPR016130">
    <property type="entry name" value="Tyr_Pase_AS"/>
</dbReference>
<feature type="domain" description="Tyrosine specific protein phosphatases" evidence="6">
    <location>
        <begin position="117"/>
        <end position="186"/>
    </location>
</feature>
<evidence type="ECO:0000256" key="2">
    <source>
        <dbReference type="ARBA" id="ARBA00013064"/>
    </source>
</evidence>
<evidence type="ECO:0000313" key="8">
    <source>
        <dbReference type="Proteomes" id="UP000266721"/>
    </source>
</evidence>
<evidence type="ECO:0000313" key="7">
    <source>
        <dbReference type="EMBL" id="OPL33216.1"/>
    </source>
</evidence>
<dbReference type="SUPFAM" id="SSF52799">
    <property type="entry name" value="(Phosphotyrosine protein) phosphatases II"/>
    <property type="match status" value="1"/>
</dbReference>
<proteinExistence type="inferred from homology"/>
<dbReference type="InterPro" id="IPR003595">
    <property type="entry name" value="Tyr_Pase_cat"/>
</dbReference>
<dbReference type="AlphaFoldDB" id="A0A3L5TTG1"/>
<comment type="similarity">
    <text evidence="1">Belongs to the protein-tyrosine phosphatase family.</text>
</comment>
<keyword evidence="4" id="KW-0904">Protein phosphatase</keyword>
<dbReference type="InterPro" id="IPR029021">
    <property type="entry name" value="Prot-tyrosine_phosphatase-like"/>
</dbReference>
<dbReference type="PROSITE" id="PS50055">
    <property type="entry name" value="TYR_PHOSPHATASE_PTP"/>
    <property type="match status" value="1"/>
</dbReference>
<dbReference type="EMBL" id="KV584162">
    <property type="protein sequence ID" value="OPL33216.1"/>
    <property type="molecule type" value="Genomic_DNA"/>
</dbReference>
<organism evidence="7 8">
    <name type="scientific">Mytilus galloprovincialis</name>
    <name type="common">Mediterranean mussel</name>
    <dbReference type="NCBI Taxonomy" id="29158"/>
    <lineage>
        <taxon>Eukaryota</taxon>
        <taxon>Metazoa</taxon>
        <taxon>Spiralia</taxon>
        <taxon>Lophotrochozoa</taxon>
        <taxon>Mollusca</taxon>
        <taxon>Bivalvia</taxon>
        <taxon>Autobranchia</taxon>
        <taxon>Pteriomorphia</taxon>
        <taxon>Mytilida</taxon>
        <taxon>Mytiloidea</taxon>
        <taxon>Mytilidae</taxon>
        <taxon>Mytilinae</taxon>
        <taxon>Mytilus</taxon>
    </lineage>
</organism>
<dbReference type="EC" id="3.1.3.48" evidence="2"/>
<feature type="non-terminal residue" evidence="7">
    <location>
        <position position="1"/>
    </location>
</feature>
<dbReference type="PROSITE" id="PS00383">
    <property type="entry name" value="TYR_PHOSPHATASE_1"/>
    <property type="match status" value="1"/>
</dbReference>
<evidence type="ECO:0000256" key="1">
    <source>
        <dbReference type="ARBA" id="ARBA00009580"/>
    </source>
</evidence>
<evidence type="ECO:0000259" key="6">
    <source>
        <dbReference type="PROSITE" id="PS50056"/>
    </source>
</evidence>
<dbReference type="SMART" id="SM00404">
    <property type="entry name" value="PTPc_motif"/>
    <property type="match status" value="1"/>
</dbReference>
<dbReference type="PANTHER" id="PTHR19134">
    <property type="entry name" value="RECEPTOR-TYPE TYROSINE-PROTEIN PHOSPHATASE"/>
    <property type="match status" value="1"/>
</dbReference>
<dbReference type="PROSITE" id="PS50056">
    <property type="entry name" value="TYR_PHOSPHATASE_2"/>
    <property type="match status" value="1"/>
</dbReference>
<dbReference type="InterPro" id="IPR050348">
    <property type="entry name" value="Protein-Tyr_Phosphatase"/>
</dbReference>
<reference evidence="7 8" key="1">
    <citation type="journal article" date="2016" name="PLoS ONE">
        <title>A First Insight into the Genome of the Filter-Feeder Mussel Mytilus galloprovincialis.</title>
        <authorList>
            <person name="Murgarella M."/>
            <person name="Puiu D."/>
            <person name="Novoa B."/>
            <person name="Figueras A."/>
            <person name="Posada D."/>
            <person name="Canchaya C."/>
        </authorList>
    </citation>
    <scope>NUCLEOTIDE SEQUENCE [LARGE SCALE GENOMIC DNA]</scope>
    <source>
        <tissue evidence="7">Muscle</tissue>
    </source>
</reference>
<evidence type="ECO:0000256" key="3">
    <source>
        <dbReference type="ARBA" id="ARBA00022801"/>
    </source>
</evidence>
<accession>A0A3L5TTG1</accession>
<dbReference type="PRINTS" id="PR00700">
    <property type="entry name" value="PRTYPHPHTASE"/>
</dbReference>
<evidence type="ECO:0000259" key="5">
    <source>
        <dbReference type="PROSITE" id="PS50055"/>
    </source>
</evidence>
<evidence type="ECO:0000256" key="4">
    <source>
        <dbReference type="ARBA" id="ARBA00022912"/>
    </source>
</evidence>
<dbReference type="InterPro" id="IPR000242">
    <property type="entry name" value="PTP_cat"/>
</dbReference>
<feature type="domain" description="Tyrosine-protein phosphatase" evidence="5">
    <location>
        <begin position="1"/>
        <end position="211"/>
    </location>
</feature>
<sequence length="283" mass="33442">MIFMFTRVRDDHSRVFLKGDTKHDYINASYIDNYDQEKAYIASQGPKKVTMRDFWHMIWQENVGKIVMVTQLEENKKKKCEMYWPEIVNTPMVNEKEREIHHFHFTEWPDHGVPDSIKVVNFYRNVMSKTCNQLGPIIVHCSAGIGRTGTFIAIDALYENGKKVGHINVMEYIQMMRKDRMNMVQTYIDNNLELFNLQEQYEAIFEALLELFTVPETSIPKKEFCQYISDQEQKKLPQNQKLHKLEFQRLETLRPVYPPSAFSAATSKENISKNSIKKIFPRE</sequence>
<dbReference type="CDD" id="cd00047">
    <property type="entry name" value="PTPc"/>
    <property type="match status" value="1"/>
</dbReference>
<dbReference type="Gene3D" id="3.90.190.10">
    <property type="entry name" value="Protein tyrosine phosphatase superfamily"/>
    <property type="match status" value="2"/>
</dbReference>
<dbReference type="PANTHER" id="PTHR19134:SF562">
    <property type="entry name" value="PROTEIN-TYROSINE-PHOSPHATASE"/>
    <property type="match status" value="1"/>
</dbReference>
<protein>
    <recommendedName>
        <fullName evidence="2">protein-tyrosine-phosphatase</fullName>
        <ecNumber evidence="2">3.1.3.48</ecNumber>
    </recommendedName>
</protein>
<dbReference type="SMR" id="A0A3L5TTG1"/>